<dbReference type="InterPro" id="IPR026350">
    <property type="entry name" value="GxxExxY"/>
</dbReference>
<comment type="caution">
    <text evidence="1">The sequence shown here is derived from an EMBL/GenBank/DDBJ whole genome shotgun (WGS) entry which is preliminary data.</text>
</comment>
<reference evidence="1 2" key="1">
    <citation type="submission" date="2024-12" db="EMBL/GenBank/DDBJ databases">
        <authorList>
            <person name="Hu S."/>
        </authorList>
    </citation>
    <scope>NUCLEOTIDE SEQUENCE [LARGE SCALE GENOMIC DNA]</scope>
    <source>
        <strain evidence="1 2">THG-T11</strain>
    </source>
</reference>
<organism evidence="1 2">
    <name type="scientific">Pedobacter ureilyticus</name>
    <dbReference type="NCBI Taxonomy" id="1393051"/>
    <lineage>
        <taxon>Bacteria</taxon>
        <taxon>Pseudomonadati</taxon>
        <taxon>Bacteroidota</taxon>
        <taxon>Sphingobacteriia</taxon>
        <taxon>Sphingobacteriales</taxon>
        <taxon>Sphingobacteriaceae</taxon>
        <taxon>Pedobacter</taxon>
    </lineage>
</organism>
<proteinExistence type="predicted"/>
<dbReference type="EMBL" id="SSHJ02000001">
    <property type="protein sequence ID" value="MFN0254750.1"/>
    <property type="molecule type" value="Genomic_DNA"/>
</dbReference>
<dbReference type="Pfam" id="PF13366">
    <property type="entry name" value="PDDEXK_3"/>
    <property type="match status" value="1"/>
</dbReference>
<dbReference type="Gene3D" id="3.90.320.10">
    <property type="match status" value="1"/>
</dbReference>
<sequence>MTEDEIAKIIVQAAYNVHVQLGPGLLESAYEACLVFELRYLGLEVTSQMNLPVNYRGVQLDCGYRIDILVENKVIIEIKSVAELNDIHLAQTLTYLKLSNCKLGLLINFNVPKIKDGIKRVINGYL</sequence>
<gene>
    <name evidence="1" type="ORF">E6A44_004155</name>
</gene>
<dbReference type="InterPro" id="IPR011604">
    <property type="entry name" value="PDDEXK-like_dom_sf"/>
</dbReference>
<evidence type="ECO:0000313" key="2">
    <source>
        <dbReference type="Proteomes" id="UP001517247"/>
    </source>
</evidence>
<dbReference type="NCBIfam" id="TIGR04256">
    <property type="entry name" value="GxxExxY"/>
    <property type="match status" value="1"/>
</dbReference>
<dbReference type="RefSeq" id="WP_138721883.1">
    <property type="nucleotide sequence ID" value="NZ_SSHJ02000001.1"/>
</dbReference>
<protein>
    <submittedName>
        <fullName evidence="1">GxxExxY protein</fullName>
    </submittedName>
</protein>
<keyword evidence="2" id="KW-1185">Reference proteome</keyword>
<accession>A0ABW9J421</accession>
<dbReference type="Proteomes" id="UP001517247">
    <property type="component" value="Unassembled WGS sequence"/>
</dbReference>
<evidence type="ECO:0000313" key="1">
    <source>
        <dbReference type="EMBL" id="MFN0254750.1"/>
    </source>
</evidence>
<name>A0ABW9J421_9SPHI</name>